<keyword evidence="3" id="KW-0677">Repeat</keyword>
<dbReference type="Proteomes" id="UP001168098">
    <property type="component" value="Unassembled WGS sequence"/>
</dbReference>
<proteinExistence type="predicted"/>
<dbReference type="Gene3D" id="1.25.40.20">
    <property type="entry name" value="Ankyrin repeat-containing domain"/>
    <property type="match status" value="1"/>
</dbReference>
<evidence type="ECO:0000256" key="9">
    <source>
        <dbReference type="SAM" id="Phobius"/>
    </source>
</evidence>
<dbReference type="SUPFAM" id="SSF48403">
    <property type="entry name" value="Ankyrin repeat"/>
    <property type="match status" value="1"/>
</dbReference>
<dbReference type="Pfam" id="PF12796">
    <property type="entry name" value="Ank_2"/>
    <property type="match status" value="3"/>
</dbReference>
<evidence type="ECO:0000256" key="4">
    <source>
        <dbReference type="ARBA" id="ARBA00022989"/>
    </source>
</evidence>
<keyword evidence="12" id="KW-1185">Reference proteome</keyword>
<evidence type="ECO:0000259" key="10">
    <source>
        <dbReference type="Pfam" id="PF13962"/>
    </source>
</evidence>
<dbReference type="Pfam" id="PF13962">
    <property type="entry name" value="PGG"/>
    <property type="match status" value="1"/>
</dbReference>
<protein>
    <recommendedName>
        <fullName evidence="10">PGG domain-containing protein</fullName>
    </recommendedName>
</protein>
<organism evidence="11 12">
    <name type="scientific">Vitis rotundifolia</name>
    <name type="common">Muscadine grape</name>
    <dbReference type="NCBI Taxonomy" id="103349"/>
    <lineage>
        <taxon>Eukaryota</taxon>
        <taxon>Viridiplantae</taxon>
        <taxon>Streptophyta</taxon>
        <taxon>Embryophyta</taxon>
        <taxon>Tracheophyta</taxon>
        <taxon>Spermatophyta</taxon>
        <taxon>Magnoliopsida</taxon>
        <taxon>eudicotyledons</taxon>
        <taxon>Gunneridae</taxon>
        <taxon>Pentapetalae</taxon>
        <taxon>rosids</taxon>
        <taxon>Vitales</taxon>
        <taxon>Vitaceae</taxon>
        <taxon>Viteae</taxon>
        <taxon>Vitis</taxon>
    </lineage>
</organism>
<feature type="region of interest" description="Disordered" evidence="8">
    <location>
        <begin position="427"/>
        <end position="446"/>
    </location>
</feature>
<comment type="subcellular location">
    <subcellularLocation>
        <location evidence="1">Membrane</location>
        <topology evidence="1">Multi-pass membrane protein</topology>
    </subcellularLocation>
</comment>
<evidence type="ECO:0000256" key="6">
    <source>
        <dbReference type="ARBA" id="ARBA00023136"/>
    </source>
</evidence>
<feature type="repeat" description="ANK" evidence="7">
    <location>
        <begin position="41"/>
        <end position="73"/>
    </location>
</feature>
<dbReference type="PROSITE" id="PS50297">
    <property type="entry name" value="ANK_REP_REGION"/>
    <property type="match status" value="4"/>
</dbReference>
<feature type="repeat" description="ANK" evidence="7">
    <location>
        <begin position="75"/>
        <end position="107"/>
    </location>
</feature>
<feature type="repeat" description="ANK" evidence="7">
    <location>
        <begin position="336"/>
        <end position="369"/>
    </location>
</feature>
<feature type="transmembrane region" description="Helical" evidence="9">
    <location>
        <begin position="669"/>
        <end position="696"/>
    </location>
</feature>
<keyword evidence="6 9" id="KW-0472">Membrane</keyword>
<feature type="domain" description="PGG" evidence="10">
    <location>
        <begin position="553"/>
        <end position="662"/>
    </location>
</feature>
<keyword evidence="4 9" id="KW-1133">Transmembrane helix</keyword>
<sequence length="697" mass="77745">MKAAIRVGKIFLLLCGLGEPKIKYSLKELSLNNGTSFPSPGKNTALHLAARMGDKSAVEELLNRNTSLLTEKNIKGNTPLHLAARIGHFDVVEFLICHAEKLDVENGGVYEVISMRNMKDDTPLHEAVRGGHRSVTSLLVKKVVEANHSDLLASRNKAGESPFSMAIDLNYFEGIVRTFLDAEPSCLLHRGPNNQTPLHRAVFRADLDLDTVKILLEKKPGLIYEKDSYGRTPLHYAAASSRFFGWKVCGHLLKRDSSIALLQDHYQATPAHLAVECGRKQALITILNACPHSVELLNQHRQNILHVAAQNGSVIMVKCILSLPEADDLINEPDKDGNTPLHLAAMNFHSSVVRRLALTRKVDIRAINNDGKTALDVAQDYKRNMTTKKSFIKAFLLQEDNFENWSIQMKTLLDSKSVWEVTKKGSQVPEDECKPSQTQRDYISDASKKDKQALSFIYQAIDENTFEKISRANTAKEAWEIQEDGSYKTADKSLLQDRAMDTSSNEKDGDKIKENQFIIDILKAAYARRARNPKDILDRKKHASKQINGFKTRKEMAGAFILMATLIATVTFAAAFTIPGGFKAEDPHKGMVVLGRNMAFRAFIITDTIAMTSSIIAALIIIIMPFRTDEEIIERLFIYSILLLWLALLTMGIAFVTGLYAVLSEQLPLAIAVCCIGCILLFIIYYGLPSFIILLFN</sequence>
<dbReference type="PANTHER" id="PTHR24186">
    <property type="entry name" value="PROTEIN PHOSPHATASE 1 REGULATORY SUBUNIT"/>
    <property type="match status" value="1"/>
</dbReference>
<feature type="repeat" description="ANK" evidence="7">
    <location>
        <begin position="193"/>
        <end position="218"/>
    </location>
</feature>
<keyword evidence="2 9" id="KW-0812">Transmembrane</keyword>
<gene>
    <name evidence="11" type="ORF">PVL29_025600</name>
</gene>
<feature type="transmembrane region" description="Helical" evidence="9">
    <location>
        <begin position="636"/>
        <end position="663"/>
    </location>
</feature>
<dbReference type="Pfam" id="PF00023">
    <property type="entry name" value="Ank"/>
    <property type="match status" value="1"/>
</dbReference>
<dbReference type="PROSITE" id="PS50088">
    <property type="entry name" value="ANK_REPEAT"/>
    <property type="match status" value="5"/>
</dbReference>
<dbReference type="SMART" id="SM00248">
    <property type="entry name" value="ANK"/>
    <property type="match status" value="8"/>
</dbReference>
<comment type="caution">
    <text evidence="11">The sequence shown here is derived from an EMBL/GenBank/DDBJ whole genome shotgun (WGS) entry which is preliminary data.</text>
</comment>
<evidence type="ECO:0000313" key="11">
    <source>
        <dbReference type="EMBL" id="KAJ9672027.1"/>
    </source>
</evidence>
<reference evidence="11 12" key="1">
    <citation type="journal article" date="2023" name="BMC Biotechnol.">
        <title>Vitis rotundifolia cv Carlos genome sequencing.</title>
        <authorList>
            <person name="Huff M."/>
            <person name="Hulse-Kemp A."/>
            <person name="Scheffler B."/>
            <person name="Youngblood R."/>
            <person name="Simpson S."/>
            <person name="Babiker E."/>
            <person name="Staton M."/>
        </authorList>
    </citation>
    <scope>NUCLEOTIDE SEQUENCE [LARGE SCALE GENOMIC DNA]</scope>
    <source>
        <tissue evidence="11">Leaf</tissue>
    </source>
</reference>
<dbReference type="InterPro" id="IPR036770">
    <property type="entry name" value="Ankyrin_rpt-contain_sf"/>
</dbReference>
<dbReference type="AlphaFoldDB" id="A0AA38YKB8"/>
<name>A0AA38YKB8_VITRO</name>
<feature type="repeat" description="ANK" evidence="7">
    <location>
        <begin position="119"/>
        <end position="151"/>
    </location>
</feature>
<evidence type="ECO:0000256" key="1">
    <source>
        <dbReference type="ARBA" id="ARBA00004141"/>
    </source>
</evidence>
<dbReference type="EMBL" id="JARBHA010000019">
    <property type="protein sequence ID" value="KAJ9672027.1"/>
    <property type="molecule type" value="Genomic_DNA"/>
</dbReference>
<dbReference type="PANTHER" id="PTHR24186:SF46">
    <property type="entry name" value="PROTEIN ACCELERATED CELL DEATH 6-LIKE"/>
    <property type="match status" value="1"/>
</dbReference>
<dbReference type="InterPro" id="IPR026961">
    <property type="entry name" value="PGG_dom"/>
</dbReference>
<evidence type="ECO:0000256" key="7">
    <source>
        <dbReference type="PROSITE-ProRule" id="PRU00023"/>
    </source>
</evidence>
<accession>A0AA38YKB8</accession>
<dbReference type="InterPro" id="IPR002110">
    <property type="entry name" value="Ankyrin_rpt"/>
</dbReference>
<evidence type="ECO:0000313" key="12">
    <source>
        <dbReference type="Proteomes" id="UP001168098"/>
    </source>
</evidence>
<feature type="transmembrane region" description="Helical" evidence="9">
    <location>
        <begin position="598"/>
        <end position="624"/>
    </location>
</feature>
<dbReference type="Pfam" id="PF14223">
    <property type="entry name" value="Retrotran_gag_2"/>
    <property type="match status" value="1"/>
</dbReference>
<evidence type="ECO:0000256" key="2">
    <source>
        <dbReference type="ARBA" id="ARBA00022692"/>
    </source>
</evidence>
<dbReference type="GO" id="GO:0005886">
    <property type="term" value="C:plasma membrane"/>
    <property type="evidence" value="ECO:0007669"/>
    <property type="project" value="TreeGrafter"/>
</dbReference>
<evidence type="ECO:0000256" key="8">
    <source>
        <dbReference type="SAM" id="MobiDB-lite"/>
    </source>
</evidence>
<feature type="transmembrane region" description="Helical" evidence="9">
    <location>
        <begin position="557"/>
        <end position="578"/>
    </location>
</feature>
<evidence type="ECO:0000256" key="3">
    <source>
        <dbReference type="ARBA" id="ARBA00022737"/>
    </source>
</evidence>
<evidence type="ECO:0000256" key="5">
    <source>
        <dbReference type="ARBA" id="ARBA00023043"/>
    </source>
</evidence>
<keyword evidence="5 7" id="KW-0040">ANK repeat</keyword>